<organism evidence="4 5">
    <name type="scientific">Blastochloris tepida</name>
    <dbReference type="NCBI Taxonomy" id="2233851"/>
    <lineage>
        <taxon>Bacteria</taxon>
        <taxon>Pseudomonadati</taxon>
        <taxon>Pseudomonadota</taxon>
        <taxon>Alphaproteobacteria</taxon>
        <taxon>Hyphomicrobiales</taxon>
        <taxon>Blastochloridaceae</taxon>
        <taxon>Blastochloris</taxon>
    </lineage>
</organism>
<feature type="domain" description="GTA TIM-barrel-like" evidence="1">
    <location>
        <begin position="440"/>
        <end position="737"/>
    </location>
</feature>
<dbReference type="OrthoDB" id="8445115at2"/>
<dbReference type="Pfam" id="PF13550">
    <property type="entry name" value="Phage-tail_3"/>
    <property type="match status" value="1"/>
</dbReference>
<dbReference type="Pfam" id="PF23666">
    <property type="entry name" value="Rcc01698_C"/>
    <property type="match status" value="1"/>
</dbReference>
<dbReference type="SUPFAM" id="SSF51445">
    <property type="entry name" value="(Trans)glycosidases"/>
    <property type="match status" value="1"/>
</dbReference>
<feature type="domain" description="Rcc01698-like C-terminal" evidence="3">
    <location>
        <begin position="1045"/>
        <end position="1143"/>
    </location>
</feature>
<dbReference type="InterPro" id="IPR025195">
    <property type="entry name" value="GTA_TIM_dom"/>
</dbReference>
<reference evidence="4 5" key="1">
    <citation type="submission" date="2018-08" db="EMBL/GenBank/DDBJ databases">
        <title>Complete genome sequencing of Blastochloris tepida GI.</title>
        <authorList>
            <person name="Tsukatani Y."/>
            <person name="Mori H."/>
        </authorList>
    </citation>
    <scope>NUCLEOTIDE SEQUENCE [LARGE SCALE GENOMIC DNA]</scope>
    <source>
        <strain evidence="4 5">GI</strain>
    </source>
</reference>
<gene>
    <name evidence="4" type="ORF">BLTE_22160</name>
</gene>
<evidence type="ECO:0000259" key="2">
    <source>
        <dbReference type="Pfam" id="PF13550"/>
    </source>
</evidence>
<dbReference type="KEGG" id="blag:BLTE_22160"/>
<name>A0A348G1U8_9HYPH</name>
<proteinExistence type="predicted"/>
<evidence type="ECO:0000259" key="1">
    <source>
        <dbReference type="Pfam" id="PF13547"/>
    </source>
</evidence>
<sequence>MASLILSSIGGAIGAAFGGPVGAVLGRTLGGLGGGLIDKALFGTTTHRASEGPRLDDLEVMGSTEGAAIPRLYGRARLAGELIWATNLQEVVSTRTETSGGKGGGGSSVETTETTYRYYANFALGLCEGPVAGIGRVWADGKALDMRALTVRLHPGSETQEPDPLILAKQGASGAPAYRGLAYLVFERLPLAAFGNRIPQIQVEVIRPVGRLETMIRAVTLIPGATEFGYDTRAVSRVVGRGAYETENRHAPGADTDLVVSLDRLQALCPALERIALVVTWFGTDLRAGHCRVEPRVDRTSKSTTGAAWSVAGRTRASATQVSRVDGRPAFGGTPADGSILRAIAEMKARGLKVTLVPFVMMDIAADNTLADPWTGGASQPAFPWRGRITCDPAPGRPGSPDGTAAATTQVAALFGSARADHFTVSGSAVSYSGPNERTLRRMVLHCAALAKAAGGVDAILVGSEFEALTRVRSGPGAYPAVDQLVALVAEVKKLAGSGTKISYAANWSEYGADVRDSGAEVRFPLDPLWASPDIDMVAIDWYPPLADWRDGVHLDSARAATPHERTYLAANISGGEAFDWFYADDAARQAQIRTPITDGAFGKPWVFRQKDLVGWWMNAHHERAGGSELSTPTAWVPMSKPIWFTELGCPAVDKGANRPSCFPDAKSSEGTLPPFSNGRRDDLIQRRVLEVSLQAFDPAFGAGDDTNPRSPAGLHMVDPAAVHLWTWDARPHPWFPHATDVWSDGPNWETGHWLTGRLGQATLDGLVEAVLAGWDVAADATALKGSLDGYVIDRPMSARDALEPLALACGFSALEAGGALVFRPRGGEAVATLNEDDLVLPVEGDLLKLVRGQESELPLEITLGYTDAEADYRRAAARSRRLVGASRRVSHADLAIVTFDAEAERLAERWLQDAWAGRETASFALPKSRLDLMPGDVVRLVHRNQERLVEITAIVDEEARQVSARGIDPDAFDIAVRPGSARAPEVAPALGPPAVHALDLPALAEPPVLQHLAVFATPWPGAMTLWRSTDGASFEAVAQAALPAIVGETLDDLAPGPLWRWDRAHSVRVQLAGGALAALPESSVLDGGNAAALRHADGSWEVIQFAHAELVAAGIYRLSHLLRGQLGTEHAVKALPAGAPFVVIDRALTAVESDVARIGRPVIWRVGPAGRDHADDAVTELVATPTAVALKPLAPVRVNARRTAAGITIAWIRRTRIGGDGFDLAEVPLGEAVEAYEIDILDGGAVKRTLQAASPFVLYPAASEHADFGTPQTTLSLRVVQMSATAGRGLAAEVTRDVR</sequence>
<dbReference type="Pfam" id="PF13547">
    <property type="entry name" value="GTA_TIM"/>
    <property type="match status" value="1"/>
</dbReference>
<dbReference type="RefSeq" id="WP_126400455.1">
    <property type="nucleotide sequence ID" value="NZ_AP018907.1"/>
</dbReference>
<dbReference type="InterPro" id="IPR032876">
    <property type="entry name" value="J_dom"/>
</dbReference>
<evidence type="ECO:0000313" key="5">
    <source>
        <dbReference type="Proteomes" id="UP000266934"/>
    </source>
</evidence>
<feature type="domain" description="Tip attachment protein J" evidence="2">
    <location>
        <begin position="794"/>
        <end position="956"/>
    </location>
</feature>
<evidence type="ECO:0000259" key="3">
    <source>
        <dbReference type="Pfam" id="PF23666"/>
    </source>
</evidence>
<dbReference type="Gene3D" id="3.20.20.80">
    <property type="entry name" value="Glycosidases"/>
    <property type="match status" value="1"/>
</dbReference>
<dbReference type="CDD" id="cd19607">
    <property type="entry name" value="GTA_TIM-barrel-like"/>
    <property type="match status" value="1"/>
</dbReference>
<keyword evidence="5" id="KW-1185">Reference proteome</keyword>
<protein>
    <submittedName>
        <fullName evidence="4">Uncharacterized protein</fullName>
    </submittedName>
</protein>
<dbReference type="InterPro" id="IPR056490">
    <property type="entry name" value="Rcc01698_C"/>
</dbReference>
<evidence type="ECO:0000313" key="4">
    <source>
        <dbReference type="EMBL" id="BBF93531.1"/>
    </source>
</evidence>
<dbReference type="EMBL" id="AP018907">
    <property type="protein sequence ID" value="BBF93531.1"/>
    <property type="molecule type" value="Genomic_DNA"/>
</dbReference>
<dbReference type="Proteomes" id="UP000266934">
    <property type="component" value="Chromosome"/>
</dbReference>
<dbReference type="InterPro" id="IPR017853">
    <property type="entry name" value="GH"/>
</dbReference>
<accession>A0A348G1U8</accession>